<evidence type="ECO:0000313" key="5">
    <source>
        <dbReference type="Proteomes" id="UP001321506"/>
    </source>
</evidence>
<dbReference type="InterPro" id="IPR018929">
    <property type="entry name" value="DUF2510"/>
</dbReference>
<dbReference type="AlphaFoldDB" id="A0AAW6T6X9"/>
<feature type="transmembrane region" description="Helical" evidence="2">
    <location>
        <begin position="165"/>
        <end position="182"/>
    </location>
</feature>
<evidence type="ECO:0000256" key="1">
    <source>
        <dbReference type="SAM" id="MobiDB-lite"/>
    </source>
</evidence>
<gene>
    <name evidence="4" type="ORF">QF206_03930</name>
</gene>
<feature type="transmembrane region" description="Helical" evidence="2">
    <location>
        <begin position="48"/>
        <end position="67"/>
    </location>
</feature>
<feature type="compositionally biased region" description="Low complexity" evidence="1">
    <location>
        <begin position="246"/>
        <end position="266"/>
    </location>
</feature>
<accession>A0AAW6T6X9</accession>
<name>A0AAW6T6X9_9MICO</name>
<feature type="region of interest" description="Disordered" evidence="1">
    <location>
        <begin position="215"/>
        <end position="319"/>
    </location>
</feature>
<reference evidence="4 5" key="1">
    <citation type="submission" date="2023-04" db="EMBL/GenBank/DDBJ databases">
        <title>Klugiella caeni sp. nov. isolated from the sludge of biochemical tank.</title>
        <authorList>
            <person name="Geng K."/>
        </authorList>
    </citation>
    <scope>NUCLEOTIDE SEQUENCE [LARGE SCALE GENOMIC DNA]</scope>
    <source>
        <strain evidence="4 5">YN-L-19</strain>
    </source>
</reference>
<feature type="transmembrane region" description="Helical" evidence="2">
    <location>
        <begin position="106"/>
        <end position="127"/>
    </location>
</feature>
<comment type="caution">
    <text evidence="4">The sequence shown here is derived from an EMBL/GenBank/DDBJ whole genome shotgun (WGS) entry which is preliminary data.</text>
</comment>
<proteinExistence type="predicted"/>
<feature type="transmembrane region" description="Helical" evidence="2">
    <location>
        <begin position="133"/>
        <end position="153"/>
    </location>
</feature>
<sequence length="319" mass="33058">MSDDALPRVPSAPSAPPGEAIPARWREARPGVIRMPGALSRLGPPAQAAAIVFAIAALCRFVGTLIVEDAPALFTVLAIIDSLAVAAGWAIFALSGLTAGSKVARIAAWALAALFAAVLVSGLLTLIIPEAFFATGILAWIILAAGVVLGIAMSRDTSLPQRFRMLPLAYFVILIACVPIFAGEPELASYSNAVILLLFALCLYFVDRRDTAAQPGGDATGPASVNRVSSAEGSVRPVDDSPPDGAPASLPDGAAAPAAPKTPSLANALSPPDPASRAPVPGWYDDPLQERALRWWDGSAWTREVRDDATERRDAPGGA</sequence>
<feature type="transmembrane region" description="Helical" evidence="2">
    <location>
        <begin position="188"/>
        <end position="206"/>
    </location>
</feature>
<keyword evidence="2" id="KW-0812">Transmembrane</keyword>
<dbReference type="Pfam" id="PF10708">
    <property type="entry name" value="DUF2510"/>
    <property type="match status" value="1"/>
</dbReference>
<dbReference type="EMBL" id="JASATX010000001">
    <property type="protein sequence ID" value="MDI2098113.1"/>
    <property type="molecule type" value="Genomic_DNA"/>
</dbReference>
<feature type="compositionally biased region" description="Basic and acidic residues" evidence="1">
    <location>
        <begin position="303"/>
        <end position="319"/>
    </location>
</feature>
<dbReference type="Proteomes" id="UP001321506">
    <property type="component" value="Unassembled WGS sequence"/>
</dbReference>
<protein>
    <submittedName>
        <fullName evidence="4">DUF2510 domain-containing protein</fullName>
    </submittedName>
</protein>
<feature type="region of interest" description="Disordered" evidence="1">
    <location>
        <begin position="1"/>
        <end position="21"/>
    </location>
</feature>
<evidence type="ECO:0000259" key="3">
    <source>
        <dbReference type="Pfam" id="PF10708"/>
    </source>
</evidence>
<feature type="transmembrane region" description="Helical" evidence="2">
    <location>
        <begin position="73"/>
        <end position="94"/>
    </location>
</feature>
<keyword evidence="2" id="KW-1133">Transmembrane helix</keyword>
<evidence type="ECO:0000313" key="4">
    <source>
        <dbReference type="EMBL" id="MDI2098113.1"/>
    </source>
</evidence>
<keyword evidence="2" id="KW-0472">Membrane</keyword>
<evidence type="ECO:0000256" key="2">
    <source>
        <dbReference type="SAM" id="Phobius"/>
    </source>
</evidence>
<keyword evidence="5" id="KW-1185">Reference proteome</keyword>
<organism evidence="4 5">
    <name type="scientific">Ruicaihuangia caeni</name>
    <dbReference type="NCBI Taxonomy" id="3042517"/>
    <lineage>
        <taxon>Bacteria</taxon>
        <taxon>Bacillati</taxon>
        <taxon>Actinomycetota</taxon>
        <taxon>Actinomycetes</taxon>
        <taxon>Micrococcales</taxon>
        <taxon>Microbacteriaceae</taxon>
        <taxon>Ruicaihuangia</taxon>
    </lineage>
</organism>
<feature type="domain" description="DUF2510" evidence="3">
    <location>
        <begin position="281"/>
        <end position="310"/>
    </location>
</feature>